<accession>A0ABS4INK4</accession>
<evidence type="ECO:0000259" key="4">
    <source>
        <dbReference type="SMART" id="SM00534"/>
    </source>
</evidence>
<dbReference type="Gene3D" id="3.40.50.300">
    <property type="entry name" value="P-loop containing nucleotide triphosphate hydrolases"/>
    <property type="match status" value="1"/>
</dbReference>
<proteinExistence type="predicted"/>
<dbReference type="EMBL" id="JAGGLB010000002">
    <property type="protein sequence ID" value="MBP1989151.1"/>
    <property type="molecule type" value="Genomic_DNA"/>
</dbReference>
<dbReference type="PANTHER" id="PTHR11361">
    <property type="entry name" value="DNA MISMATCH REPAIR PROTEIN MUTS FAMILY MEMBER"/>
    <property type="match status" value="1"/>
</dbReference>
<dbReference type="SMART" id="SM00534">
    <property type="entry name" value="MUTSac"/>
    <property type="match status" value="1"/>
</dbReference>
<evidence type="ECO:0000313" key="5">
    <source>
        <dbReference type="EMBL" id="MBP1989151.1"/>
    </source>
</evidence>
<sequence>MKPALLYDHQDPYYLPLVYDQELIQDLQLPPLLERMARQDTYMYNSSKQVIMHSEMSVDTLKYRQQILKDGMNHPALIKSIYAAAADIAEQADAYRSQMKPNYSRNIPVREKLKTAVSLLEVILINLKKLRDLGLLHKAHYRSGGLAAFFNRLDLRYPDSFLSGANQHLRLLQQAIRGTRLVIGARIGEGLKGIRYTLREVYAEQSFLSAKKIGKASTLVHFEHNFSEIEETVQNHILKILKRFIDETLSFADLLRFESSFYVGCLHLHEELVNLGCEISFPLPLGPGSRSLTFRGLYEPVLAMISRQQPVTNGLRAEDKTVFIVTGANQGGKTTFLRSIGLAQLMMQCGMFVPAAFYESNLCDRIFSHFTREEDRTLNSGKLDEELSRLNAFIDHLTPGSLLLMNEPFASTTEKEGSLIAKDLLSVCHELKLKVFIVTHFYELAEWAYTGGLEQAVFLAPERNDRGTRSFKLSAGVPQPTSYGEDLYRAIIEHTGH</sequence>
<evidence type="ECO:0000313" key="6">
    <source>
        <dbReference type="Proteomes" id="UP001519287"/>
    </source>
</evidence>
<evidence type="ECO:0000256" key="1">
    <source>
        <dbReference type="ARBA" id="ARBA00022741"/>
    </source>
</evidence>
<keyword evidence="1" id="KW-0547">Nucleotide-binding</keyword>
<evidence type="ECO:0000256" key="2">
    <source>
        <dbReference type="ARBA" id="ARBA00022840"/>
    </source>
</evidence>
<dbReference type="RefSeq" id="WP_209969985.1">
    <property type="nucleotide sequence ID" value="NZ_JAGGLB010000002.1"/>
</dbReference>
<evidence type="ECO:0000256" key="3">
    <source>
        <dbReference type="ARBA" id="ARBA00023125"/>
    </source>
</evidence>
<dbReference type="Proteomes" id="UP001519287">
    <property type="component" value="Unassembled WGS sequence"/>
</dbReference>
<dbReference type="SUPFAM" id="SSF52540">
    <property type="entry name" value="P-loop containing nucleoside triphosphate hydrolases"/>
    <property type="match status" value="1"/>
</dbReference>
<organism evidence="5 6">
    <name type="scientific">Paenibacillus eucommiae</name>
    <dbReference type="NCBI Taxonomy" id="1355755"/>
    <lineage>
        <taxon>Bacteria</taxon>
        <taxon>Bacillati</taxon>
        <taxon>Bacillota</taxon>
        <taxon>Bacilli</taxon>
        <taxon>Bacillales</taxon>
        <taxon>Paenibacillaceae</taxon>
        <taxon>Paenibacillus</taxon>
    </lineage>
</organism>
<feature type="domain" description="DNA mismatch repair proteins mutS family" evidence="4">
    <location>
        <begin position="320"/>
        <end position="495"/>
    </location>
</feature>
<gene>
    <name evidence="5" type="ORF">J2Z66_000746</name>
</gene>
<reference evidence="5 6" key="1">
    <citation type="submission" date="2021-03" db="EMBL/GenBank/DDBJ databases">
        <title>Genomic Encyclopedia of Type Strains, Phase IV (KMG-IV): sequencing the most valuable type-strain genomes for metagenomic binning, comparative biology and taxonomic classification.</title>
        <authorList>
            <person name="Goeker M."/>
        </authorList>
    </citation>
    <scope>NUCLEOTIDE SEQUENCE [LARGE SCALE GENOMIC DNA]</scope>
    <source>
        <strain evidence="5 6">DSM 26048</strain>
    </source>
</reference>
<protein>
    <recommendedName>
        <fullName evidence="4">DNA mismatch repair proteins mutS family domain-containing protein</fullName>
    </recommendedName>
</protein>
<name>A0ABS4INK4_9BACL</name>
<dbReference type="InterPro" id="IPR045076">
    <property type="entry name" value="MutS"/>
</dbReference>
<keyword evidence="6" id="KW-1185">Reference proteome</keyword>
<dbReference type="InterPro" id="IPR000432">
    <property type="entry name" value="DNA_mismatch_repair_MutS_C"/>
</dbReference>
<comment type="caution">
    <text evidence="5">The sequence shown here is derived from an EMBL/GenBank/DDBJ whole genome shotgun (WGS) entry which is preliminary data.</text>
</comment>
<dbReference type="Pfam" id="PF00488">
    <property type="entry name" value="MutS_V"/>
    <property type="match status" value="1"/>
</dbReference>
<dbReference type="InterPro" id="IPR027417">
    <property type="entry name" value="P-loop_NTPase"/>
</dbReference>
<keyword evidence="2" id="KW-0067">ATP-binding</keyword>
<keyword evidence="3" id="KW-0238">DNA-binding</keyword>
<dbReference type="PANTHER" id="PTHR11361:SF34">
    <property type="entry name" value="DNA MISMATCH REPAIR PROTEIN MSH1, MITOCHONDRIAL"/>
    <property type="match status" value="1"/>
</dbReference>